<feature type="domain" description="Gingipain" evidence="2">
    <location>
        <begin position="527"/>
        <end position="911"/>
    </location>
</feature>
<dbReference type="Gene3D" id="3.40.50.1460">
    <property type="match status" value="1"/>
</dbReference>
<organism evidence="3 4">
    <name type="scientific">Faecalibacter macacae</name>
    <dbReference type="NCBI Taxonomy" id="1859289"/>
    <lineage>
        <taxon>Bacteria</taxon>
        <taxon>Pseudomonadati</taxon>
        <taxon>Bacteroidota</taxon>
        <taxon>Flavobacteriia</taxon>
        <taxon>Flavobacteriales</taxon>
        <taxon>Weeksellaceae</taxon>
        <taxon>Faecalibacter</taxon>
    </lineage>
</organism>
<evidence type="ECO:0000256" key="1">
    <source>
        <dbReference type="ARBA" id="ARBA00022729"/>
    </source>
</evidence>
<dbReference type="InterPro" id="IPR029031">
    <property type="entry name" value="Gingipain_N_sf"/>
</dbReference>
<dbReference type="GO" id="GO:0008234">
    <property type="term" value="F:cysteine-type peptidase activity"/>
    <property type="evidence" value="ECO:0007669"/>
    <property type="project" value="InterPro"/>
</dbReference>
<gene>
    <name evidence="3" type="ORF">EAH69_09125</name>
</gene>
<dbReference type="Gene3D" id="2.60.40.4070">
    <property type="match status" value="1"/>
</dbReference>
<reference evidence="3 4" key="1">
    <citation type="submission" date="2018-10" db="EMBL/GenBank/DDBJ databases">
        <authorList>
            <person name="Chen X."/>
        </authorList>
    </citation>
    <scope>NUCLEOTIDE SEQUENCE [LARGE SCALE GENOMIC DNA]</scope>
    <source>
        <strain evidence="3 4">YIM 102668</strain>
    </source>
</reference>
<name>A0A3L9M9F0_9FLAO</name>
<evidence type="ECO:0000313" key="4">
    <source>
        <dbReference type="Proteomes" id="UP000275348"/>
    </source>
</evidence>
<dbReference type="RefSeq" id="WP_121934890.1">
    <property type="nucleotide sequence ID" value="NZ_RDOJ01000011.1"/>
</dbReference>
<comment type="caution">
    <text evidence="3">The sequence shown here is derived from an EMBL/GenBank/DDBJ whole genome shotgun (WGS) entry which is preliminary data.</text>
</comment>
<dbReference type="SUPFAM" id="SSF52129">
    <property type="entry name" value="Caspase-like"/>
    <property type="match status" value="1"/>
</dbReference>
<dbReference type="GO" id="GO:0006508">
    <property type="term" value="P:proteolysis"/>
    <property type="evidence" value="ECO:0007669"/>
    <property type="project" value="InterPro"/>
</dbReference>
<protein>
    <recommendedName>
        <fullName evidence="2">Gingipain domain-containing protein</fullName>
    </recommendedName>
</protein>
<accession>A0A3L9M9F0</accession>
<dbReference type="InterPro" id="IPR001769">
    <property type="entry name" value="Gingipain"/>
</dbReference>
<dbReference type="Gene3D" id="3.40.50.10390">
    <property type="entry name" value="Gingipain r, domain 1"/>
    <property type="match status" value="1"/>
</dbReference>
<dbReference type="CDD" id="cd02258">
    <property type="entry name" value="Peptidase_C25_N"/>
    <property type="match status" value="1"/>
</dbReference>
<evidence type="ECO:0000313" key="3">
    <source>
        <dbReference type="EMBL" id="RLZ09163.1"/>
    </source>
</evidence>
<keyword evidence="1" id="KW-0732">Signal</keyword>
<dbReference type="OrthoDB" id="9809780at2"/>
<keyword evidence="4" id="KW-1185">Reference proteome</keyword>
<sequence>MKKYIILAISLLNYGHLFSQNYKINWENNKDYALTNGQNIKVPFFNNSDEYSLNEYYTPNFNIVLNERIDRVEIINANTTPLTTAELVQFRAFEIVSDKINISRQIFFENNVQKTLISVFPYIKKGESIHRINSFDLKKSTNNNRVESQYRVFEDSRSSVLKDGNWFKIKVDRTGVFKLNKSFFTTNGIPTSGYNLSTLKIYGNGSGRMMENASEFRYGALQEIPIEFIGSEDNSFDTNDYISFYAKGPHQWFRQNESSLADVFLRYNLYDDYSYYYITYDGNSGKRISARENTTTPVTNFNSYDAYQFHEKDSLNINQVGRQWVGEMLNGSNTFTKNFKTNNLEAGQTGYLKYSVVGKNALNTSASITLNGSNLGSENFNTSAFNNRTNQVQFPIQGNDFNVNIAYNNASNPGGLAFINFIEVKYKERLQYGNAQFSFRNLSNINTGETFGFNLSNNSGVKVWDVSDISSTYQIIPNHSTYNYSSTSQDFKNEFIAFKDEHLYTDVAFVGRVANQEIRAFNDIKLAIITHPSLKEQAVRLAQFREQHNNIKVAVVTTDEIYNDFSSGSKDPIAIRDFLKHLKDNGNPLEYAILLGATTYDPKDRVQGNINLIPSFYNLNSESLESSITSDDYYAMLGDQANFALDAGNGTYTYNANNLDIAIGRLPASNLSEAKTLVDKIISYYEKIPNKGNSYGDWRTKIVAISDDPEYASIEVNTPRFDQDFNSVFDQNQNKFYAVNKLYIDAYQPEQTSAGLRYPMINSAILNNIELGTNFMMYYGHGGPRSWAQERIITGEELTNLSNFTNTFARVPIVATITCDFTVWDLPQYNSAGEMMLKNNNGGALTMLTTNRPIGTVYGSAFNGYILKELFRLENHQNISTGKALMNAKKSYAVTASDHSRVNLLGDPMVSVSRPKQDIRITNFKVNGVDVDYNSHQIKALDFVEIQGEVLNENFALDGNFNGNVQNILYEKPVEKALRNNKGHGGFVPYSFTEEFKTIYKGNSKVTDGQFTMKYYVPKDINYEVGERKLVLYAYSENRDAVMNSKVIVGGLNENGINDDEIPQGKLYMNNLNFANGGITDRDPYLIGCLTDNTGINATGSSIGHDVVATLDGRIQDSYVLNEYFESGDSNPCVNKNFEDFQKGQVIYQLKNLELGSHKVELKFWDINNNSNTATLDFVVMESGSNQLHIDKLLNWPNPFTNNTFFHFEHNCDSELEVMVQIFTVSGRLVKTIKQTVSAEPFREGYRTGKYAIEWDGLDDFGDKIGKGTYIYKANVRGLNSETCKGTATAIEKLVILK</sequence>
<dbReference type="Pfam" id="PF01364">
    <property type="entry name" value="Peptidase_C25"/>
    <property type="match status" value="1"/>
</dbReference>
<dbReference type="NCBIfam" id="NF033707">
    <property type="entry name" value="T9SS_sortase"/>
    <property type="match status" value="1"/>
</dbReference>
<dbReference type="Proteomes" id="UP000275348">
    <property type="component" value="Unassembled WGS sequence"/>
</dbReference>
<evidence type="ECO:0000259" key="2">
    <source>
        <dbReference type="Pfam" id="PF01364"/>
    </source>
</evidence>
<dbReference type="InterPro" id="IPR029030">
    <property type="entry name" value="Caspase-like_dom_sf"/>
</dbReference>
<proteinExistence type="predicted"/>
<dbReference type="EMBL" id="RDOJ01000011">
    <property type="protein sequence ID" value="RLZ09163.1"/>
    <property type="molecule type" value="Genomic_DNA"/>
</dbReference>